<evidence type="ECO:0000313" key="5">
    <source>
        <dbReference type="EMBL" id="CAD8910460.1"/>
    </source>
</evidence>
<dbReference type="InterPro" id="IPR052201">
    <property type="entry name" value="LRR-containing_regulator"/>
</dbReference>
<dbReference type="AlphaFoldDB" id="A0A7S1C7J5"/>
<evidence type="ECO:0000256" key="1">
    <source>
        <dbReference type="ARBA" id="ARBA00022737"/>
    </source>
</evidence>
<reference evidence="5" key="1">
    <citation type="submission" date="2021-01" db="EMBL/GenBank/DDBJ databases">
        <authorList>
            <person name="Corre E."/>
            <person name="Pelletier E."/>
            <person name="Niang G."/>
            <person name="Scheremetjew M."/>
            <person name="Finn R."/>
            <person name="Kale V."/>
            <person name="Holt S."/>
            <person name="Cochrane G."/>
            <person name="Meng A."/>
            <person name="Brown T."/>
            <person name="Cohen L."/>
        </authorList>
    </citation>
    <scope>NUCLEOTIDE SEQUENCE</scope>
    <source>
        <strain evidence="5">Ms1</strain>
    </source>
</reference>
<dbReference type="SMART" id="SM00368">
    <property type="entry name" value="LRR_RI"/>
    <property type="match status" value="7"/>
</dbReference>
<dbReference type="EMBL" id="HBFS01005434">
    <property type="protein sequence ID" value="CAD8910460.1"/>
    <property type="molecule type" value="Transcribed_RNA"/>
</dbReference>
<accession>A0A7S1C7J5</accession>
<protein>
    <recommendedName>
        <fullName evidence="4">S1 motif domain-containing protein</fullName>
    </recommendedName>
</protein>
<dbReference type="GO" id="GO:0003676">
    <property type="term" value="F:nucleic acid binding"/>
    <property type="evidence" value="ECO:0007669"/>
    <property type="project" value="InterPro"/>
</dbReference>
<evidence type="ECO:0000256" key="3">
    <source>
        <dbReference type="SAM" id="SignalP"/>
    </source>
</evidence>
<feature type="domain" description="S1 motif" evidence="4">
    <location>
        <begin position="41"/>
        <end position="117"/>
    </location>
</feature>
<dbReference type="PANTHER" id="PTHR24111">
    <property type="entry name" value="LEUCINE-RICH REPEAT-CONTAINING PROTEIN 34"/>
    <property type="match status" value="1"/>
</dbReference>
<dbReference type="InterPro" id="IPR003029">
    <property type="entry name" value="S1_domain"/>
</dbReference>
<feature type="compositionally biased region" description="Gly residues" evidence="2">
    <location>
        <begin position="515"/>
        <end position="524"/>
    </location>
</feature>
<dbReference type="Gene3D" id="3.80.10.10">
    <property type="entry name" value="Ribonuclease Inhibitor"/>
    <property type="match status" value="2"/>
</dbReference>
<proteinExistence type="predicted"/>
<organism evidence="5">
    <name type="scientific">Bicosoecida sp. CB-2014</name>
    <dbReference type="NCBI Taxonomy" id="1486930"/>
    <lineage>
        <taxon>Eukaryota</taxon>
        <taxon>Sar</taxon>
        <taxon>Stramenopiles</taxon>
        <taxon>Bigyra</taxon>
        <taxon>Opalozoa</taxon>
        <taxon>Bicosoecida</taxon>
    </lineage>
</organism>
<dbReference type="InterPro" id="IPR001611">
    <property type="entry name" value="Leu-rich_rpt"/>
</dbReference>
<keyword evidence="1" id="KW-0677">Repeat</keyword>
<feature type="region of interest" description="Disordered" evidence="2">
    <location>
        <begin position="434"/>
        <end position="458"/>
    </location>
</feature>
<dbReference type="SUPFAM" id="SSF52047">
    <property type="entry name" value="RNI-like"/>
    <property type="match status" value="1"/>
</dbReference>
<evidence type="ECO:0000256" key="2">
    <source>
        <dbReference type="SAM" id="MobiDB-lite"/>
    </source>
</evidence>
<sequence>MAALMAGLTTAAAASTAAAAGDAAARVAASAAWWPWGLEVGRLVVAVPTRFRDEAGVFVRLPAHCDAEAFVDAEELSQPGEGAARLHVHQYVQLGQSFAALVAAHDAASGNTDLSRVSVDFGGAKLRLGRNAAAEALREHAKMEDVASVIRDAAQRVKGIAQLRGGGAGVGLPPASYGGSDDVDDIAAFLTKAVVWPLQGRRAPKLGEAPRARAHEALLAGTGAADALAAIGIDAAVEGAIRQAIAHHLAVAEAAVTAAAKAAEEAATAAAAEAAEASAEEVAGEAPKPRSILIVRHHDVAVDGADGPSVHASSARKHPSGKHSRSRHKGRRSDPTPRRGRTSRVRFASVATPAGGDDDGSPALVSVFPIPEYTATERQARRGTYVQDALREAAASAHLLPAGRAEELDAMEARRADRLHAQQLLQEAAREAARKRCGPKARPGKGGAGAGKADKDKGAGKGAVVLAAGTGVKGVLSALGGAKAAQVRTLDFSGGGDAEELDVDGLATRQASAAGGAGGGGAGEGDSDEDGDGEGAGGGDFGGDRRHDDGAEAVGPVCGRFVRVRGQRLESTGSVLGKGAKELEAVCRCVTRSMASDAAAAPRRLVLAGTTLHGKAINALVHSLQACPRAWEGLDLRDCSLKPSHALAVLRALAPARGQAPPAVASLDLSFNDVGDDVAEAAASVLATNTVLRELRLEGNCFGKRGIQALASALHGNSTLRKLSLAGNDGHLKSAGAAPVAAAICGVDSCCAVEELDLRQTGGGNAVADALASSLAHAECPLRVVSLQGNGITAAGAIALANALEHTTRLRRLNMLWNPIGHDGLEALADALCDNYCVTELPWAFSGGTEGPGEKIDAQLRTLLLRNRALQRQFEEVEAGAAGASGDNIDAATTGIVDSNDALPVVTHSGGGGADAGPDEAGPEELSPVLTATAVAATTGVAVTDVDITIAIDAGSM</sequence>
<keyword evidence="3" id="KW-0732">Signal</keyword>
<gene>
    <name evidence="5" type="ORF">BSP0115_LOCUS3665</name>
</gene>
<feature type="chain" id="PRO_5031270556" description="S1 motif domain-containing protein" evidence="3">
    <location>
        <begin position="20"/>
        <end position="957"/>
    </location>
</feature>
<feature type="signal peptide" evidence="3">
    <location>
        <begin position="1"/>
        <end position="19"/>
    </location>
</feature>
<feature type="region of interest" description="Disordered" evidence="2">
    <location>
        <begin position="303"/>
        <end position="363"/>
    </location>
</feature>
<dbReference type="PROSITE" id="PS50126">
    <property type="entry name" value="S1"/>
    <property type="match status" value="1"/>
</dbReference>
<name>A0A7S1C7J5_9STRA</name>
<feature type="region of interest" description="Disordered" evidence="2">
    <location>
        <begin position="512"/>
        <end position="549"/>
    </location>
</feature>
<feature type="compositionally biased region" description="Basic residues" evidence="2">
    <location>
        <begin position="314"/>
        <end position="331"/>
    </location>
</feature>
<dbReference type="Pfam" id="PF13516">
    <property type="entry name" value="LRR_6"/>
    <property type="match status" value="4"/>
</dbReference>
<evidence type="ECO:0000259" key="4">
    <source>
        <dbReference type="PROSITE" id="PS50126"/>
    </source>
</evidence>
<dbReference type="InterPro" id="IPR032675">
    <property type="entry name" value="LRR_dom_sf"/>
</dbReference>
<dbReference type="PANTHER" id="PTHR24111:SF0">
    <property type="entry name" value="LEUCINE-RICH REPEAT-CONTAINING PROTEIN"/>
    <property type="match status" value="1"/>
</dbReference>